<dbReference type="CDD" id="cd06578">
    <property type="entry name" value="HemD"/>
    <property type="match status" value="1"/>
</dbReference>
<dbReference type="InterPro" id="IPR014776">
    <property type="entry name" value="4pyrrole_Mease_sub2"/>
</dbReference>
<evidence type="ECO:0000256" key="1">
    <source>
        <dbReference type="ARBA" id="ARBA00005879"/>
    </source>
</evidence>
<proteinExistence type="inferred from homology"/>
<dbReference type="InterPro" id="IPR014777">
    <property type="entry name" value="4pyrrole_Mease_sub1"/>
</dbReference>
<dbReference type="AlphaFoldDB" id="A0A6M1RK48"/>
<dbReference type="RefSeq" id="WP_165105040.1">
    <property type="nucleotide sequence ID" value="NZ_JAAKYA010000004.1"/>
</dbReference>
<dbReference type="PANTHER" id="PTHR45790:SF3">
    <property type="entry name" value="S-ADENOSYL-L-METHIONINE-DEPENDENT UROPORPHYRINOGEN III METHYLTRANSFERASE, CHLOROPLASTIC"/>
    <property type="match status" value="1"/>
</dbReference>
<dbReference type="InterPro" id="IPR000878">
    <property type="entry name" value="4pyrrol_Mease"/>
</dbReference>
<evidence type="ECO:0000256" key="10">
    <source>
        <dbReference type="RuleBase" id="RU003960"/>
    </source>
</evidence>
<dbReference type="SUPFAM" id="SSF53790">
    <property type="entry name" value="Tetrapyrrole methylase"/>
    <property type="match status" value="1"/>
</dbReference>
<evidence type="ECO:0000313" key="13">
    <source>
        <dbReference type="EMBL" id="NGO37847.1"/>
    </source>
</evidence>
<dbReference type="FunFam" id="3.40.1010.10:FF:000001">
    <property type="entry name" value="Siroheme synthase"/>
    <property type="match status" value="1"/>
</dbReference>
<evidence type="ECO:0000256" key="7">
    <source>
        <dbReference type="ARBA" id="ARBA00023244"/>
    </source>
</evidence>
<dbReference type="Gene3D" id="3.40.50.10090">
    <property type="match status" value="2"/>
</dbReference>
<dbReference type="EC" id="2.1.1.107" evidence="2"/>
<accession>A0A6M1RK48</accession>
<dbReference type="GO" id="GO:0009236">
    <property type="term" value="P:cobalamin biosynthetic process"/>
    <property type="evidence" value="ECO:0007669"/>
    <property type="project" value="UniProtKB-KW"/>
</dbReference>
<reference evidence="13 14" key="1">
    <citation type="submission" date="2020-02" db="EMBL/GenBank/DDBJ databases">
        <title>Draft genome sequence of Limisphaera ngatamarikiensis NGM72.4T, a thermophilic Verrucomicrobia grouped in subdivision 3.</title>
        <authorList>
            <person name="Carere C.R."/>
            <person name="Steen J."/>
            <person name="Hugenholtz P."/>
            <person name="Stott M.B."/>
        </authorList>
    </citation>
    <scope>NUCLEOTIDE SEQUENCE [LARGE SCALE GENOMIC DNA]</scope>
    <source>
        <strain evidence="13 14">NGM72.4</strain>
    </source>
</reference>
<dbReference type="EMBL" id="JAAKYA010000004">
    <property type="protein sequence ID" value="NGO37847.1"/>
    <property type="molecule type" value="Genomic_DNA"/>
</dbReference>
<dbReference type="GO" id="GO:0032259">
    <property type="term" value="P:methylation"/>
    <property type="evidence" value="ECO:0007669"/>
    <property type="project" value="UniProtKB-KW"/>
</dbReference>
<dbReference type="GO" id="GO:0004852">
    <property type="term" value="F:uroporphyrinogen-III synthase activity"/>
    <property type="evidence" value="ECO:0007669"/>
    <property type="project" value="InterPro"/>
</dbReference>
<dbReference type="NCBIfam" id="NF004790">
    <property type="entry name" value="PRK06136.1"/>
    <property type="match status" value="1"/>
</dbReference>
<dbReference type="PROSITE" id="PS00839">
    <property type="entry name" value="SUMT_1"/>
    <property type="match status" value="1"/>
</dbReference>
<evidence type="ECO:0000256" key="2">
    <source>
        <dbReference type="ARBA" id="ARBA00012162"/>
    </source>
</evidence>
<keyword evidence="3" id="KW-0169">Cobalamin biosynthesis</keyword>
<dbReference type="InterPro" id="IPR036108">
    <property type="entry name" value="4pyrrol_syn_uPrphyn_synt_sf"/>
</dbReference>
<dbReference type="CDD" id="cd11642">
    <property type="entry name" value="SUMT"/>
    <property type="match status" value="1"/>
</dbReference>
<comment type="pathway">
    <text evidence="9">Cofactor biosynthesis; adenosylcobalamin biosynthesis; precorrin-2 from uroporphyrinogen III: step 1/1.</text>
</comment>
<dbReference type="InterPro" id="IPR003043">
    <property type="entry name" value="Uropor_MeTrfase_CS"/>
</dbReference>
<dbReference type="Pfam" id="PF02602">
    <property type="entry name" value="HEM4"/>
    <property type="match status" value="1"/>
</dbReference>
<sequence>MSATGTVYIVGAGPGDPGLLTLRAAELLQRADVVVYDALVQPAILDLVRPGAERIFGGRRAGETSSDRTAVLELLVQRAREGKTVVRLKGGDPYVFGRGGEEALHLAEAGVPFEVVPGVSSFVAVPAYAGVPVTHRGYASRLVILTGHADPESPDCPVDWAAEARLPGTKVILMGTAQIGRIAEILIRHGMAPDTPVLVTQWGTTARQRSVTGTLATIGADLARAGLSAPSVAVIGEVVRLRDKLNWYERRPLFGQRIVVTRARDQAAALSRPLAELGAEVWEVPVIKTAPPRRRRDVVDALLELNSYDWLVFTSPNGVNAFFDFFFQRFQDLRDLGGARIAAVGPGTAERLRQLHLQVDVVPQEALAVKVAEAMANYMSLENLRICLLRAEVANPDLPRALEEHGAIVDDIAVYRTVAETEEGNEAAQRLREEGADWITFTSGSTVEHFHRRFDLPKLLARFPGLRLASIGPETSRALAALGLNPTVEAHEHTIPGLVAAIRDRVLAERMVEPI</sequence>
<evidence type="ECO:0000256" key="5">
    <source>
        <dbReference type="ARBA" id="ARBA00022679"/>
    </source>
</evidence>
<name>A0A6M1RK48_9BACT</name>
<keyword evidence="14" id="KW-1185">Reference proteome</keyword>
<gene>
    <name evidence="13" type="primary">cobA</name>
    <name evidence="13" type="ORF">G4L39_00300</name>
</gene>
<comment type="caution">
    <text evidence="13">The sequence shown here is derived from an EMBL/GenBank/DDBJ whole genome shotgun (WGS) entry which is preliminary data.</text>
</comment>
<evidence type="ECO:0000313" key="14">
    <source>
        <dbReference type="Proteomes" id="UP000477311"/>
    </source>
</evidence>
<dbReference type="InterPro" id="IPR006366">
    <property type="entry name" value="CobA/CysG_C"/>
</dbReference>
<dbReference type="GO" id="GO:0004851">
    <property type="term" value="F:uroporphyrin-III C-methyltransferase activity"/>
    <property type="evidence" value="ECO:0007669"/>
    <property type="project" value="UniProtKB-EC"/>
</dbReference>
<keyword evidence="7" id="KW-0627">Porphyrin biosynthesis</keyword>
<dbReference type="Proteomes" id="UP000477311">
    <property type="component" value="Unassembled WGS sequence"/>
</dbReference>
<dbReference type="Gene3D" id="3.30.950.10">
    <property type="entry name" value="Methyltransferase, Cobalt-precorrin-4 Transmethylase, Domain 2"/>
    <property type="match status" value="1"/>
</dbReference>
<dbReference type="InterPro" id="IPR035996">
    <property type="entry name" value="4pyrrol_Methylase_sf"/>
</dbReference>
<protein>
    <recommendedName>
        <fullName evidence="2">uroporphyrinogen-III C-methyltransferase</fullName>
        <ecNumber evidence="2">2.1.1.107</ecNumber>
    </recommendedName>
</protein>
<keyword evidence="4 10" id="KW-0489">Methyltransferase</keyword>
<dbReference type="NCBIfam" id="TIGR01469">
    <property type="entry name" value="cobA_cysG_Cterm"/>
    <property type="match status" value="1"/>
</dbReference>
<evidence type="ECO:0000256" key="6">
    <source>
        <dbReference type="ARBA" id="ARBA00022691"/>
    </source>
</evidence>
<dbReference type="PROSITE" id="PS00840">
    <property type="entry name" value="SUMT_2"/>
    <property type="match status" value="1"/>
</dbReference>
<dbReference type="InterPro" id="IPR003754">
    <property type="entry name" value="4pyrrol_synth_uPrphyn_synth"/>
</dbReference>
<dbReference type="Gene3D" id="3.40.1010.10">
    <property type="entry name" value="Cobalt-precorrin-4 Transmethylase, Domain 1"/>
    <property type="match status" value="1"/>
</dbReference>
<evidence type="ECO:0000259" key="12">
    <source>
        <dbReference type="Pfam" id="PF02602"/>
    </source>
</evidence>
<dbReference type="InterPro" id="IPR050161">
    <property type="entry name" value="Siro_Cobalamin_biosynth"/>
</dbReference>
<dbReference type="SUPFAM" id="SSF69618">
    <property type="entry name" value="HemD-like"/>
    <property type="match status" value="1"/>
</dbReference>
<keyword evidence="5 10" id="KW-0808">Transferase</keyword>
<evidence type="ECO:0000256" key="9">
    <source>
        <dbReference type="ARBA" id="ARBA00060548"/>
    </source>
</evidence>
<dbReference type="FunFam" id="3.30.950.10:FF:000001">
    <property type="entry name" value="Siroheme synthase"/>
    <property type="match status" value="1"/>
</dbReference>
<evidence type="ECO:0000256" key="4">
    <source>
        <dbReference type="ARBA" id="ARBA00022603"/>
    </source>
</evidence>
<dbReference type="Pfam" id="PF00590">
    <property type="entry name" value="TP_methylase"/>
    <property type="match status" value="1"/>
</dbReference>
<evidence type="ECO:0000256" key="3">
    <source>
        <dbReference type="ARBA" id="ARBA00022573"/>
    </source>
</evidence>
<dbReference type="PANTHER" id="PTHR45790">
    <property type="entry name" value="SIROHEME SYNTHASE-RELATED"/>
    <property type="match status" value="1"/>
</dbReference>
<evidence type="ECO:0000256" key="8">
    <source>
        <dbReference type="ARBA" id="ARBA00025705"/>
    </source>
</evidence>
<evidence type="ECO:0000259" key="11">
    <source>
        <dbReference type="Pfam" id="PF00590"/>
    </source>
</evidence>
<feature type="domain" description="Tetrapyrrole biosynthesis uroporphyrinogen III synthase" evidence="12">
    <location>
        <begin position="269"/>
        <end position="500"/>
    </location>
</feature>
<dbReference type="GO" id="GO:0019354">
    <property type="term" value="P:siroheme biosynthetic process"/>
    <property type="evidence" value="ECO:0007669"/>
    <property type="project" value="InterPro"/>
</dbReference>
<comment type="pathway">
    <text evidence="8">Porphyrin-containing compound metabolism; siroheme biosynthesis; precorrin-2 from uroporphyrinogen III: step 1/1.</text>
</comment>
<organism evidence="13 14">
    <name type="scientific">Limisphaera ngatamarikiensis</name>
    <dbReference type="NCBI Taxonomy" id="1324935"/>
    <lineage>
        <taxon>Bacteria</taxon>
        <taxon>Pseudomonadati</taxon>
        <taxon>Verrucomicrobiota</taxon>
        <taxon>Verrucomicrobiia</taxon>
        <taxon>Limisphaerales</taxon>
        <taxon>Limisphaeraceae</taxon>
        <taxon>Limisphaera</taxon>
    </lineage>
</organism>
<keyword evidence="6" id="KW-0949">S-adenosyl-L-methionine</keyword>
<feature type="domain" description="Tetrapyrrole methylase" evidence="11">
    <location>
        <begin position="6"/>
        <end position="218"/>
    </location>
</feature>
<comment type="similarity">
    <text evidence="1 10">Belongs to the precorrin methyltransferase family.</text>
</comment>